<evidence type="ECO:0000313" key="1">
    <source>
        <dbReference type="Proteomes" id="UP000095286"/>
    </source>
</evidence>
<name>A0AC35TV84_9BILA</name>
<sequence length="340" mass="38851">MGLEMFMNQNKQLGTMKISSYQMQETNSRLLFGFLVMFVYLLIGAITFVKIEAPAERIHFEAFKEFREVWIDKLVKVGMSEEDVDKMFTDIKDSALAGVWVENNDTVTPSWTFGKTFFFCATLISTVGYGTTSPKTAHGKLFTILYCIIGIPLTLSLLSALVFRLRQPSNLLKEKLSSKLSHIFHNFQIQYIHLAVISILVLIVAFIIPSYIFTQIESDWTFLDAFFYCFVSLSTIGLGDQTPGDNPDQSYRGFYKILVTAYLIFGLSTMMLFLATLYDIPQLNFAKFFITKNDTEYQDTEISGTAPTTTVYGKYKEEEDYPPLNSTATYPYKVENGYYH</sequence>
<proteinExistence type="predicted"/>
<dbReference type="Proteomes" id="UP000095286">
    <property type="component" value="Unplaced"/>
</dbReference>
<evidence type="ECO:0000313" key="2">
    <source>
        <dbReference type="WBParaSite" id="RSKR_0000462900.1"/>
    </source>
</evidence>
<reference evidence="2" key="1">
    <citation type="submission" date="2016-11" db="UniProtKB">
        <authorList>
            <consortium name="WormBaseParasite"/>
        </authorList>
    </citation>
    <scope>IDENTIFICATION</scope>
    <source>
        <strain evidence="2">KR3021</strain>
    </source>
</reference>
<protein>
    <submittedName>
        <fullName evidence="2">Two pore potassium channel protein sup-9</fullName>
    </submittedName>
</protein>
<organism evidence="1 2">
    <name type="scientific">Rhabditophanes sp. KR3021</name>
    <dbReference type="NCBI Taxonomy" id="114890"/>
    <lineage>
        <taxon>Eukaryota</taxon>
        <taxon>Metazoa</taxon>
        <taxon>Ecdysozoa</taxon>
        <taxon>Nematoda</taxon>
        <taxon>Chromadorea</taxon>
        <taxon>Rhabditida</taxon>
        <taxon>Tylenchina</taxon>
        <taxon>Panagrolaimomorpha</taxon>
        <taxon>Strongyloidoidea</taxon>
        <taxon>Alloionematidae</taxon>
        <taxon>Rhabditophanes</taxon>
    </lineage>
</organism>
<accession>A0AC35TV84</accession>
<dbReference type="WBParaSite" id="RSKR_0000462900.1">
    <property type="protein sequence ID" value="RSKR_0000462900.1"/>
    <property type="gene ID" value="RSKR_0000462900"/>
</dbReference>